<sequence>MTPFNSTPPPSFGALPGADHDAQARKLSGNEFTAVCVVAALVGALGLLGFINSFAAVMRAAEPSFGRLAWTVPVGIDLGIAIFAALDIVLARLDMRVRWLRFIVWALTAATVYLNVAGEDTVFGQVAHALLPCLWVAAVEIAAHVVKVRAGIAAGTRMDRIRASRWLLAPVRTAALWRRMVLWEVRSYPTALDRERARLLVLTDLQDNYGAVAWRWKAPRRVRALYRLGELAPAPSDAPTAGEPTALADTDRPAIEAGTPELADTPADTAPDNGADTAPNTMTDTAPDSTPDNGDRTVSAIKRSRPSARRTGGKSAKRSDRLADKARALLTANPDMTGAELGRRLKVSERTGARLRARVLTTTNPTHEPAAAAAGGDA</sequence>
<dbReference type="Proteomes" id="UP000236723">
    <property type="component" value="Unassembled WGS sequence"/>
</dbReference>
<organism evidence="3 4">
    <name type="scientific">Thermomonospora echinospora</name>
    <dbReference type="NCBI Taxonomy" id="1992"/>
    <lineage>
        <taxon>Bacteria</taxon>
        <taxon>Bacillati</taxon>
        <taxon>Actinomycetota</taxon>
        <taxon>Actinomycetes</taxon>
        <taxon>Streptosporangiales</taxon>
        <taxon>Thermomonosporaceae</taxon>
        <taxon>Thermomonospora</taxon>
    </lineage>
</organism>
<accession>A0A1H6E0B1</accession>
<keyword evidence="2" id="KW-0812">Transmembrane</keyword>
<dbReference type="AlphaFoldDB" id="A0A1H6E0B1"/>
<evidence type="ECO:0000313" key="3">
    <source>
        <dbReference type="EMBL" id="SEG90977.1"/>
    </source>
</evidence>
<evidence type="ECO:0000313" key="4">
    <source>
        <dbReference type="Proteomes" id="UP000236723"/>
    </source>
</evidence>
<dbReference type="EMBL" id="FNVO01000028">
    <property type="protein sequence ID" value="SEG90977.1"/>
    <property type="molecule type" value="Genomic_DNA"/>
</dbReference>
<keyword evidence="2" id="KW-1133">Transmembrane helix</keyword>
<dbReference type="RefSeq" id="WP_160147201.1">
    <property type="nucleotide sequence ID" value="NZ_FNVO01000028.1"/>
</dbReference>
<feature type="transmembrane region" description="Helical" evidence="2">
    <location>
        <begin position="122"/>
        <end position="143"/>
    </location>
</feature>
<evidence type="ECO:0000256" key="2">
    <source>
        <dbReference type="SAM" id="Phobius"/>
    </source>
</evidence>
<dbReference type="InterPro" id="IPR021235">
    <property type="entry name" value="DUF2637"/>
</dbReference>
<feature type="transmembrane region" description="Helical" evidence="2">
    <location>
        <begin position="68"/>
        <end position="90"/>
    </location>
</feature>
<name>A0A1H6E0B1_9ACTN</name>
<protein>
    <recommendedName>
        <fullName evidence="5">DUF2637 domain-containing protein</fullName>
    </recommendedName>
</protein>
<proteinExistence type="predicted"/>
<evidence type="ECO:0008006" key="5">
    <source>
        <dbReference type="Google" id="ProtNLM"/>
    </source>
</evidence>
<reference evidence="4" key="1">
    <citation type="submission" date="2016-10" db="EMBL/GenBank/DDBJ databases">
        <authorList>
            <person name="Varghese N."/>
            <person name="Submissions S."/>
        </authorList>
    </citation>
    <scope>NUCLEOTIDE SEQUENCE [LARGE SCALE GENOMIC DNA]</scope>
    <source>
        <strain evidence="4">DSM 43163</strain>
    </source>
</reference>
<dbReference type="Pfam" id="PF10935">
    <property type="entry name" value="DUF2637"/>
    <property type="match status" value="1"/>
</dbReference>
<feature type="transmembrane region" description="Helical" evidence="2">
    <location>
        <begin position="32"/>
        <end position="56"/>
    </location>
</feature>
<dbReference type="OrthoDB" id="4333663at2"/>
<keyword evidence="4" id="KW-1185">Reference proteome</keyword>
<feature type="region of interest" description="Disordered" evidence="1">
    <location>
        <begin position="257"/>
        <end position="323"/>
    </location>
</feature>
<feature type="transmembrane region" description="Helical" evidence="2">
    <location>
        <begin position="99"/>
        <end position="116"/>
    </location>
</feature>
<gene>
    <name evidence="3" type="ORF">SAMN04489712_1285</name>
</gene>
<feature type="compositionally biased region" description="Basic residues" evidence="1">
    <location>
        <begin position="302"/>
        <end position="316"/>
    </location>
</feature>
<keyword evidence="2" id="KW-0472">Membrane</keyword>
<evidence type="ECO:0000256" key="1">
    <source>
        <dbReference type="SAM" id="MobiDB-lite"/>
    </source>
</evidence>
<feature type="compositionally biased region" description="Polar residues" evidence="1">
    <location>
        <begin position="278"/>
        <end position="292"/>
    </location>
</feature>